<evidence type="ECO:0000256" key="3">
    <source>
        <dbReference type="ARBA" id="ARBA00022448"/>
    </source>
</evidence>
<keyword evidence="5 8" id="KW-1133">Transmembrane helix</keyword>
<feature type="transmembrane region" description="Helical" evidence="8">
    <location>
        <begin position="260"/>
        <end position="283"/>
    </location>
</feature>
<evidence type="ECO:0000256" key="9">
    <source>
        <dbReference type="SAM" id="MobiDB-lite"/>
    </source>
</evidence>
<evidence type="ECO:0000256" key="7">
    <source>
        <dbReference type="ARBA" id="ARBA00023136"/>
    </source>
</evidence>
<feature type="transmembrane region" description="Helical" evidence="8">
    <location>
        <begin position="492"/>
        <end position="512"/>
    </location>
</feature>
<feature type="transmembrane region" description="Helical" evidence="8">
    <location>
        <begin position="462"/>
        <end position="480"/>
    </location>
</feature>
<feature type="region of interest" description="Disordered" evidence="9">
    <location>
        <begin position="1"/>
        <end position="31"/>
    </location>
</feature>
<accession>W3VFB4</accession>
<dbReference type="InterPro" id="IPR050495">
    <property type="entry name" value="ATG22/LtaA_families"/>
</dbReference>
<feature type="transmembrane region" description="Helical" evidence="8">
    <location>
        <begin position="40"/>
        <end position="62"/>
    </location>
</feature>
<dbReference type="InterPro" id="IPR024671">
    <property type="entry name" value="Atg22-like"/>
</dbReference>
<keyword evidence="6 8" id="KW-0072">Autophagy</keyword>
<dbReference type="InterPro" id="IPR036259">
    <property type="entry name" value="MFS_trans_sf"/>
</dbReference>
<dbReference type="Proteomes" id="UP000019462">
    <property type="component" value="Unassembled WGS sequence"/>
</dbReference>
<evidence type="ECO:0000256" key="6">
    <source>
        <dbReference type="ARBA" id="ARBA00023006"/>
    </source>
</evidence>
<comment type="caution">
    <text evidence="10">The sequence shown here is derived from an EMBL/GenBank/DDBJ whole genome shotgun (WGS) entry which is preliminary data.</text>
</comment>
<feature type="compositionally biased region" description="Basic and acidic residues" evidence="9">
    <location>
        <begin position="1"/>
        <end position="10"/>
    </location>
</feature>
<feature type="transmembrane region" description="Helical" evidence="8">
    <location>
        <begin position="392"/>
        <end position="416"/>
    </location>
</feature>
<feature type="transmembrane region" description="Helical" evidence="8">
    <location>
        <begin position="108"/>
        <end position="126"/>
    </location>
</feature>
<dbReference type="GO" id="GO:0032974">
    <property type="term" value="P:amino acid transmembrane export from vacuole"/>
    <property type="evidence" value="ECO:0007669"/>
    <property type="project" value="TreeGrafter"/>
</dbReference>
<feature type="transmembrane region" description="Helical" evidence="8">
    <location>
        <begin position="357"/>
        <end position="380"/>
    </location>
</feature>
<dbReference type="EMBL" id="AWNI01000042">
    <property type="protein sequence ID" value="ETS59436.1"/>
    <property type="molecule type" value="Genomic_DNA"/>
</dbReference>
<evidence type="ECO:0000256" key="2">
    <source>
        <dbReference type="ARBA" id="ARBA00006978"/>
    </source>
</evidence>
<evidence type="ECO:0000313" key="10">
    <source>
        <dbReference type="EMBL" id="ETS59436.1"/>
    </source>
</evidence>
<comment type="similarity">
    <text evidence="2 8">Belongs to the ATG22 family.</text>
</comment>
<dbReference type="GO" id="GO:0006914">
    <property type="term" value="P:autophagy"/>
    <property type="evidence" value="ECO:0007669"/>
    <property type="project" value="UniProtKB-KW"/>
</dbReference>
<keyword evidence="7 8" id="KW-0472">Membrane</keyword>
<evidence type="ECO:0000256" key="8">
    <source>
        <dbReference type="RuleBase" id="RU363073"/>
    </source>
</evidence>
<evidence type="ECO:0000313" key="11">
    <source>
        <dbReference type="Proteomes" id="UP000019462"/>
    </source>
</evidence>
<keyword evidence="8" id="KW-0029">Amino-acid transport</keyword>
<keyword evidence="11" id="KW-1185">Reference proteome</keyword>
<feature type="transmembrane region" description="Helical" evidence="8">
    <location>
        <begin position="323"/>
        <end position="345"/>
    </location>
</feature>
<gene>
    <name evidence="10" type="ORF">PaG_06353</name>
</gene>
<evidence type="ECO:0000256" key="1">
    <source>
        <dbReference type="ARBA" id="ARBA00004128"/>
    </source>
</evidence>
<keyword evidence="4 8" id="KW-0812">Transmembrane</keyword>
<dbReference type="PANTHER" id="PTHR23519:SF2">
    <property type="entry name" value="AUTOPHAGY-RELATED PROTEIN 22"/>
    <property type="match status" value="1"/>
</dbReference>
<feature type="transmembrane region" description="Helical" evidence="8">
    <location>
        <begin position="162"/>
        <end position="183"/>
    </location>
</feature>
<evidence type="ECO:0000256" key="4">
    <source>
        <dbReference type="ARBA" id="ARBA00022692"/>
    </source>
</evidence>
<sequence>MEYETEEKPGDLQMRLPDGQNASTAETRQRSFSLERQHKTGFAMTQFAIGAPFSAFNTYIIYQMQIVGYTIGNEPGQPRGSGCSLLATACEVPFGTNSFINYVSFNNYINAITYVSTGVLILALSGIGDRMGYKREQYVLLTIAYAALALPSAALTKVDSPTFAALAALYVVFNLFGFLAGNWGKYVVPYVMFSCYDDEKVEGHPEQPSGLAILPSEPLRATREVKGTKAAVWGSNALSIGQIAVLLLTIGISYVSASSAGLYVSTSAGVISIVITLAAWLLLPKAAPAPHARGSTNVFCTPFQTVLDLLRGISKYPQAFKLLVSYTIYADAALVFGGVTGSLYTLNVSRDIRIYTAYALVQPASALLAGMFCAWAYPAILRRRRPSSNSALKAVMLAALAVNLFVTVWCCIGISPRSRIGFKQPWEFYLWQAVQGFTGALINFSFTVLFAQLSPRGREIEYFGFQTVLSCATIWIPQIVNGPIVAATNITRLPAVVCAATLLGALGLAFWCDDTKGIRLIQEQQEESPLTD</sequence>
<feature type="transmembrane region" description="Helical" evidence="8">
    <location>
        <begin position="138"/>
        <end position="156"/>
    </location>
</feature>
<name>W3VFB4_MOEAP</name>
<evidence type="ECO:0000256" key="5">
    <source>
        <dbReference type="ARBA" id="ARBA00022989"/>
    </source>
</evidence>
<feature type="transmembrane region" description="Helical" evidence="8">
    <location>
        <begin position="230"/>
        <end position="254"/>
    </location>
</feature>
<protein>
    <recommendedName>
        <fullName evidence="8">Autophagy-related protein</fullName>
    </recommendedName>
</protein>
<keyword evidence="8" id="KW-0926">Vacuole</keyword>
<reference evidence="10 11" key="1">
    <citation type="journal article" date="2014" name="Genome Announc.">
        <title>Genome sequence of the basidiomycetous fungus Pseudozyma aphidis DSM70725, an efficient producer of biosurfactant mannosylerythritol lipids.</title>
        <authorList>
            <person name="Lorenz S."/>
            <person name="Guenther M."/>
            <person name="Grumaz C."/>
            <person name="Rupp S."/>
            <person name="Zibek S."/>
            <person name="Sohn K."/>
        </authorList>
    </citation>
    <scope>NUCLEOTIDE SEQUENCE [LARGE SCALE GENOMIC DNA]</scope>
    <source>
        <strain evidence="11">ATCC 32657 / CBS 517.83 / DSM 70725 / JCM 10318 / NBRC 10182 / NRRL Y-7954 / St-0401</strain>
    </source>
</reference>
<organism evidence="10 11">
    <name type="scientific">Moesziomyces aphidis</name>
    <name type="common">Pseudozyma aphidis</name>
    <dbReference type="NCBI Taxonomy" id="84754"/>
    <lineage>
        <taxon>Eukaryota</taxon>
        <taxon>Fungi</taxon>
        <taxon>Dikarya</taxon>
        <taxon>Basidiomycota</taxon>
        <taxon>Ustilaginomycotina</taxon>
        <taxon>Ustilaginomycetes</taxon>
        <taxon>Ustilaginales</taxon>
        <taxon>Ustilaginaceae</taxon>
        <taxon>Moesziomyces</taxon>
    </lineage>
</organism>
<keyword evidence="3 8" id="KW-0813">Transport</keyword>
<feature type="transmembrane region" description="Helical" evidence="8">
    <location>
        <begin position="428"/>
        <end position="450"/>
    </location>
</feature>
<comment type="subcellular location">
    <subcellularLocation>
        <location evidence="1 8">Vacuole membrane</location>
        <topology evidence="1 8">Multi-pass membrane protein</topology>
    </subcellularLocation>
</comment>
<dbReference type="AlphaFoldDB" id="W3VFB4"/>
<dbReference type="SUPFAM" id="SSF103473">
    <property type="entry name" value="MFS general substrate transporter"/>
    <property type="match status" value="1"/>
</dbReference>
<dbReference type="Pfam" id="PF11700">
    <property type="entry name" value="ATG22"/>
    <property type="match status" value="1"/>
</dbReference>
<comment type="function">
    <text evidence="8">Vacuolar effluxer which mediate the efflux of amino acids resulting from autophagic degradation. The release of autophagic amino acids allows the maintenance of protein synthesis and viability during nitrogen starvation.</text>
</comment>
<dbReference type="GO" id="GO:0005774">
    <property type="term" value="C:vacuolar membrane"/>
    <property type="evidence" value="ECO:0007669"/>
    <property type="project" value="UniProtKB-SubCell"/>
</dbReference>
<proteinExistence type="inferred from homology"/>
<dbReference type="PANTHER" id="PTHR23519">
    <property type="entry name" value="AUTOPHAGY-RELATED PROTEIN 22"/>
    <property type="match status" value="1"/>
</dbReference>
<dbReference type="OrthoDB" id="42657at2759"/>
<dbReference type="HOGENOM" id="CLU_034559_0_0_1"/>